<feature type="region of interest" description="Disordered" evidence="1">
    <location>
        <begin position="1"/>
        <end position="114"/>
    </location>
</feature>
<feature type="compositionally biased region" description="Polar residues" evidence="1">
    <location>
        <begin position="18"/>
        <end position="32"/>
    </location>
</feature>
<dbReference type="GeneID" id="77930530"/>
<accession>A0A2U8UN60</accession>
<dbReference type="EMBL" id="MH155867">
    <property type="protein sequence ID" value="AWN05072.1"/>
    <property type="molecule type" value="Genomic_DNA"/>
</dbReference>
<organism evidence="2 3">
    <name type="scientific">Gordonia phage Easley</name>
    <dbReference type="NCBI Taxonomy" id="2182395"/>
    <lineage>
        <taxon>Viruses</taxon>
        <taxon>Duplodnaviria</taxon>
        <taxon>Heunggongvirae</taxon>
        <taxon>Uroviricota</taxon>
        <taxon>Caudoviricetes</taxon>
        <taxon>Beenievirus</taxon>
        <taxon>Beenievirus easley</taxon>
    </lineage>
</organism>
<evidence type="ECO:0000313" key="3">
    <source>
        <dbReference type="Proteomes" id="UP000246494"/>
    </source>
</evidence>
<dbReference type="Proteomes" id="UP000246494">
    <property type="component" value="Segment"/>
</dbReference>
<evidence type="ECO:0000256" key="1">
    <source>
        <dbReference type="SAM" id="MobiDB-lite"/>
    </source>
</evidence>
<reference evidence="3" key="1">
    <citation type="submission" date="2018-04" db="EMBL/GenBank/DDBJ databases">
        <authorList>
            <person name="Go L.Y."/>
            <person name="Mitchell J.A."/>
        </authorList>
    </citation>
    <scope>NUCLEOTIDE SEQUENCE [LARGE SCALE GENOMIC DNA]</scope>
</reference>
<feature type="compositionally biased region" description="Basic and acidic residues" evidence="1">
    <location>
        <begin position="33"/>
        <end position="52"/>
    </location>
</feature>
<dbReference type="RefSeq" id="YP_010654679.1">
    <property type="nucleotide sequence ID" value="NC_070814.1"/>
</dbReference>
<evidence type="ECO:0000313" key="2">
    <source>
        <dbReference type="EMBL" id="AWN05072.1"/>
    </source>
</evidence>
<name>A0A2U8UN60_9CAUD</name>
<feature type="compositionally biased region" description="Basic residues" evidence="1">
    <location>
        <begin position="1"/>
        <end position="13"/>
    </location>
</feature>
<protein>
    <submittedName>
        <fullName evidence="2">Uncharacterized protein</fullName>
    </submittedName>
</protein>
<sequence>MRVLRRSVPRRGVHPMSPNHQPTKGKSVTVTQFDRDDERADRLEALREERAARRAGIPTPTVPARPPVAAKPAPRPTPAPIVESAPRPTSDLPFAPVDELPKAQTGKGRARRPIPPARAALIEYCRKWPGQWVCYTPTPEQDKVRPATLVSMPKRSHGGFTPAFEVRLRNKKAYVRFNGDS</sequence>
<gene>
    <name evidence="2" type="primary">47</name>
    <name evidence="2" type="ORF">SEA_EASLEY_47</name>
</gene>
<keyword evidence="3" id="KW-1185">Reference proteome</keyword>
<proteinExistence type="predicted"/>
<dbReference type="KEGG" id="vg:77930530"/>